<keyword evidence="5" id="KW-1185">Reference proteome</keyword>
<proteinExistence type="predicted"/>
<dbReference type="GO" id="GO:0004045">
    <property type="term" value="F:peptidyl-tRNA hydrolase activity"/>
    <property type="evidence" value="ECO:0007669"/>
    <property type="project" value="UniProtKB-EC"/>
</dbReference>
<comment type="caution">
    <text evidence="4">The sequence shown here is derived from an EMBL/GenBank/DDBJ whole genome shotgun (WGS) entry which is preliminary data.</text>
</comment>
<dbReference type="Pfam" id="PF01981">
    <property type="entry name" value="PTH2"/>
    <property type="match status" value="1"/>
</dbReference>
<evidence type="ECO:0000256" key="3">
    <source>
        <dbReference type="ARBA" id="ARBA00048707"/>
    </source>
</evidence>
<dbReference type="InterPro" id="IPR023476">
    <property type="entry name" value="Pep_tRNA_hydro_II_dom_sf"/>
</dbReference>
<dbReference type="CDD" id="cd02429">
    <property type="entry name" value="PTH2_like"/>
    <property type="match status" value="1"/>
</dbReference>
<name>A0AAN8X9Z6_HALRR</name>
<keyword evidence="2 4" id="KW-0378">Hydrolase</keyword>
<organism evidence="4 5">
    <name type="scientific">Halocaridina rubra</name>
    <name type="common">Hawaiian red shrimp</name>
    <dbReference type="NCBI Taxonomy" id="373956"/>
    <lineage>
        <taxon>Eukaryota</taxon>
        <taxon>Metazoa</taxon>
        <taxon>Ecdysozoa</taxon>
        <taxon>Arthropoda</taxon>
        <taxon>Crustacea</taxon>
        <taxon>Multicrustacea</taxon>
        <taxon>Malacostraca</taxon>
        <taxon>Eumalacostraca</taxon>
        <taxon>Eucarida</taxon>
        <taxon>Decapoda</taxon>
        <taxon>Pleocyemata</taxon>
        <taxon>Caridea</taxon>
        <taxon>Atyoidea</taxon>
        <taxon>Atyidae</taxon>
        <taxon>Halocaridina</taxon>
    </lineage>
</organism>
<protein>
    <recommendedName>
        <fullName evidence="1">peptidyl-tRNA hydrolase</fullName>
        <ecNumber evidence="1">3.1.1.29</ecNumber>
    </recommendedName>
</protein>
<gene>
    <name evidence="4" type="primary">PTRHD1</name>
    <name evidence="4" type="ORF">SK128_010958</name>
</gene>
<dbReference type="Proteomes" id="UP001381693">
    <property type="component" value="Unassembled WGS sequence"/>
</dbReference>
<evidence type="ECO:0000256" key="1">
    <source>
        <dbReference type="ARBA" id="ARBA00013260"/>
    </source>
</evidence>
<dbReference type="SUPFAM" id="SSF102462">
    <property type="entry name" value="Peptidyl-tRNA hydrolase II"/>
    <property type="match status" value="1"/>
</dbReference>
<evidence type="ECO:0000256" key="2">
    <source>
        <dbReference type="ARBA" id="ARBA00022801"/>
    </source>
</evidence>
<evidence type="ECO:0000313" key="4">
    <source>
        <dbReference type="EMBL" id="KAK7080565.1"/>
    </source>
</evidence>
<dbReference type="PANTHER" id="PTHR46194">
    <property type="entry name" value="PEPTIDYL-TRNA HYDROLASE PTRHD1-RELATED"/>
    <property type="match status" value="1"/>
</dbReference>
<dbReference type="InterPro" id="IPR002833">
    <property type="entry name" value="PTH2"/>
</dbReference>
<dbReference type="AlphaFoldDB" id="A0AAN8X9Z6"/>
<accession>A0AAN8X9Z6</accession>
<evidence type="ECO:0000313" key="5">
    <source>
        <dbReference type="Proteomes" id="UP001381693"/>
    </source>
</evidence>
<dbReference type="Gene3D" id="3.40.1490.10">
    <property type="entry name" value="Bit1"/>
    <property type="match status" value="1"/>
</dbReference>
<reference evidence="4 5" key="1">
    <citation type="submission" date="2023-11" db="EMBL/GenBank/DDBJ databases">
        <title>Halocaridina rubra genome assembly.</title>
        <authorList>
            <person name="Smith C."/>
        </authorList>
    </citation>
    <scope>NUCLEOTIDE SEQUENCE [LARGE SCALE GENOMIC DNA]</scope>
    <source>
        <strain evidence="4">EP-1</strain>
        <tissue evidence="4">Whole</tissue>
    </source>
</reference>
<dbReference type="PANTHER" id="PTHR46194:SF1">
    <property type="entry name" value="PEPTIDYL-TRNA HYDROLASE PTRHD1-RELATED"/>
    <property type="match status" value="1"/>
</dbReference>
<sequence length="136" mass="15353">MSGATLGLVQYVVVRTDLITTLAWPLGAVIAQACHASTAVAHLYREDNNMQRYLMDLDNMHKVVLGIESEEKLRNLSEKLEESAVDHKLWIEQPENIPTCLVTKPYPKEEVSKLFKKLKLFKVDSPSPTPNEYVAT</sequence>
<dbReference type="InterPro" id="IPR042237">
    <property type="entry name" value="PTRHD1"/>
</dbReference>
<dbReference type="EMBL" id="JAXCGZ010005866">
    <property type="protein sequence ID" value="KAK7080565.1"/>
    <property type="molecule type" value="Genomic_DNA"/>
</dbReference>
<comment type="catalytic activity">
    <reaction evidence="3">
        <text>an N-acyl-L-alpha-aminoacyl-tRNA + H2O = an N-acyl-L-amino acid + a tRNA + H(+)</text>
        <dbReference type="Rhea" id="RHEA:54448"/>
        <dbReference type="Rhea" id="RHEA-COMP:10123"/>
        <dbReference type="Rhea" id="RHEA-COMP:13883"/>
        <dbReference type="ChEBI" id="CHEBI:15377"/>
        <dbReference type="ChEBI" id="CHEBI:15378"/>
        <dbReference type="ChEBI" id="CHEBI:59874"/>
        <dbReference type="ChEBI" id="CHEBI:78442"/>
        <dbReference type="ChEBI" id="CHEBI:138191"/>
        <dbReference type="EC" id="3.1.1.29"/>
    </reaction>
</comment>
<dbReference type="EC" id="3.1.1.29" evidence="1"/>